<dbReference type="InterPro" id="IPR038885">
    <property type="entry name" value="PLB1"/>
</dbReference>
<dbReference type="PANTHER" id="PTHR21325:SF52">
    <property type="entry name" value="PHOSPHOLIPASE B1, MEMBRANE-ASSOCIATED"/>
    <property type="match status" value="1"/>
</dbReference>
<dbReference type="AlphaFoldDB" id="A0A8J4UHE9"/>
<dbReference type="EMBL" id="QNUK01000013">
    <property type="protein sequence ID" value="KAF5908483.1"/>
    <property type="molecule type" value="Genomic_DNA"/>
</dbReference>
<name>A0A8J4UHE9_CLAMG</name>
<keyword evidence="2" id="KW-1185">Reference proteome</keyword>
<dbReference type="GO" id="GO:0004622">
    <property type="term" value="F:phosphatidylcholine lysophospholipase activity"/>
    <property type="evidence" value="ECO:0007669"/>
    <property type="project" value="TreeGrafter"/>
</dbReference>
<dbReference type="GO" id="GO:0031526">
    <property type="term" value="C:brush border membrane"/>
    <property type="evidence" value="ECO:0007669"/>
    <property type="project" value="TreeGrafter"/>
</dbReference>
<dbReference type="GO" id="GO:0004623">
    <property type="term" value="F:phospholipase A2 activity"/>
    <property type="evidence" value="ECO:0007669"/>
    <property type="project" value="TreeGrafter"/>
</dbReference>
<accession>A0A8J4UHE9</accession>
<dbReference type="Proteomes" id="UP000727407">
    <property type="component" value="Unassembled WGS sequence"/>
</dbReference>
<comment type="caution">
    <text evidence="1">The sequence shown here is derived from an EMBL/GenBank/DDBJ whole genome shotgun (WGS) entry which is preliminary data.</text>
</comment>
<dbReference type="GO" id="GO:0050253">
    <property type="term" value="F:retinyl-palmitate esterase activity"/>
    <property type="evidence" value="ECO:0007669"/>
    <property type="project" value="TreeGrafter"/>
</dbReference>
<sequence>MGNSPGLVLTLLQAHANPPQKSVAESGWKLLIIFVPVDRQCMCSQQENLKDTLREKDWYSRDDFTVQLQDVPLFSNVFSNNHKWTSEEKLNDDQAYTVFLQLWENLLQPITNQENLNKGDDSTIRCPTKAGNGVPSTSLLDVLTQYRGLSWSIGGDNNISTVTTLPNILRVFNPELTGFSVKTGKQTTKQAFLNQAVAGAKSIDLLNQAKVLVNRMKTDN</sequence>
<organism evidence="1 2">
    <name type="scientific">Clarias magur</name>
    <name type="common">Asian catfish</name>
    <name type="synonym">Macropteronotus magur</name>
    <dbReference type="NCBI Taxonomy" id="1594786"/>
    <lineage>
        <taxon>Eukaryota</taxon>
        <taxon>Metazoa</taxon>
        <taxon>Chordata</taxon>
        <taxon>Craniata</taxon>
        <taxon>Vertebrata</taxon>
        <taxon>Euteleostomi</taxon>
        <taxon>Actinopterygii</taxon>
        <taxon>Neopterygii</taxon>
        <taxon>Teleostei</taxon>
        <taxon>Ostariophysi</taxon>
        <taxon>Siluriformes</taxon>
        <taxon>Clariidae</taxon>
        <taxon>Clarias</taxon>
    </lineage>
</organism>
<proteinExistence type="predicted"/>
<dbReference type="PANTHER" id="PTHR21325">
    <property type="entry name" value="PHOSPHOLIPASE B, PLB1"/>
    <property type="match status" value="1"/>
</dbReference>
<evidence type="ECO:0000313" key="1">
    <source>
        <dbReference type="EMBL" id="KAF5908483.1"/>
    </source>
</evidence>
<evidence type="ECO:0000313" key="2">
    <source>
        <dbReference type="Proteomes" id="UP000727407"/>
    </source>
</evidence>
<reference evidence="1" key="1">
    <citation type="submission" date="2020-07" db="EMBL/GenBank/DDBJ databases">
        <title>Clarias magur genome sequencing, assembly and annotation.</title>
        <authorList>
            <person name="Kushwaha B."/>
            <person name="Kumar R."/>
            <person name="Das P."/>
            <person name="Joshi C.G."/>
            <person name="Kumar D."/>
            <person name="Nagpure N.S."/>
            <person name="Pandey M."/>
            <person name="Agarwal S."/>
            <person name="Srivastava S."/>
            <person name="Singh M."/>
            <person name="Sahoo L."/>
            <person name="Jayasankar P."/>
            <person name="Meher P.K."/>
            <person name="Koringa P.G."/>
            <person name="Iquebal M.A."/>
            <person name="Das S.P."/>
            <person name="Bit A."/>
            <person name="Patnaik S."/>
            <person name="Patel N."/>
            <person name="Shah T.M."/>
            <person name="Hinsu A."/>
            <person name="Jena J.K."/>
        </authorList>
    </citation>
    <scope>NUCLEOTIDE SEQUENCE</scope>
    <source>
        <strain evidence="1">CIFAMagur01</strain>
        <tissue evidence="1">Testis</tissue>
    </source>
</reference>
<gene>
    <name evidence="1" type="ORF">DAT39_001918</name>
</gene>
<protein>
    <submittedName>
        <fullName evidence="1">Phospholipase B1, membrane-associated-like</fullName>
    </submittedName>
</protein>
<dbReference type="GO" id="GO:0006644">
    <property type="term" value="P:phospholipid metabolic process"/>
    <property type="evidence" value="ECO:0007669"/>
    <property type="project" value="TreeGrafter"/>
</dbReference>
<feature type="non-terminal residue" evidence="1">
    <location>
        <position position="220"/>
    </location>
</feature>
<dbReference type="OrthoDB" id="10265800at2759"/>